<keyword evidence="10" id="KW-1185">Reference proteome</keyword>
<keyword evidence="3" id="KW-0548">Nucleotidyltransferase</keyword>
<dbReference type="GO" id="GO:0042575">
    <property type="term" value="C:DNA polymerase complex"/>
    <property type="evidence" value="ECO:0007669"/>
    <property type="project" value="UniProtKB-ARBA"/>
</dbReference>
<dbReference type="GO" id="GO:0015074">
    <property type="term" value="P:DNA integration"/>
    <property type="evidence" value="ECO:0007669"/>
    <property type="project" value="InterPro"/>
</dbReference>
<sequence length="290" mass="32874">MQSVDVTSLLQRAFAIYRAVQHFRHVLEAQHCTIYTDHKPSTYAFLQRREKLPPVQLNQLSFIGQFTTDIQHISGADNVVADAFSRISYIAPPPVNLKAIAEAQKGDTELLDLQTSDNTLKLKKIEVPGSDVTLVCDTSMPRPRPFVPASERRRVFDALHGLSHPGSRATARLISTRFVWPRVQSDCRTWARACLRCQRSKITRHNSSPLQPFAATPLRFLYILIDIIGPLPPAKSYRYCLTATDHFSRWVEAWPRESITAEDFAQALFAGWISRFGSPEKITTDQGHQF</sequence>
<dbReference type="Gene3D" id="1.10.340.70">
    <property type="match status" value="1"/>
</dbReference>
<keyword evidence="7" id="KW-0695">RNA-directed DNA polymerase</keyword>
<dbReference type="GO" id="GO:0004519">
    <property type="term" value="F:endonuclease activity"/>
    <property type="evidence" value="ECO:0007669"/>
    <property type="project" value="UniProtKB-KW"/>
</dbReference>
<dbReference type="InterPro" id="IPR041588">
    <property type="entry name" value="Integrase_H2C2"/>
</dbReference>
<dbReference type="InterPro" id="IPR012337">
    <property type="entry name" value="RNaseH-like_sf"/>
</dbReference>
<name>A0A8X7CJ98_9ARAC</name>
<accession>A0A8X7CJ98</accession>
<dbReference type="Pfam" id="PF00665">
    <property type="entry name" value="rve"/>
    <property type="match status" value="1"/>
</dbReference>
<dbReference type="InterPro" id="IPR050951">
    <property type="entry name" value="Retrovirus_Pol_polyprotein"/>
</dbReference>
<evidence type="ECO:0000256" key="3">
    <source>
        <dbReference type="ARBA" id="ARBA00022695"/>
    </source>
</evidence>
<evidence type="ECO:0000256" key="5">
    <source>
        <dbReference type="ARBA" id="ARBA00022759"/>
    </source>
</evidence>
<dbReference type="AlphaFoldDB" id="A0A8X7CJ98"/>
<dbReference type="Pfam" id="PF17921">
    <property type="entry name" value="Integrase_H2C2"/>
    <property type="match status" value="1"/>
</dbReference>
<dbReference type="SUPFAM" id="SSF53098">
    <property type="entry name" value="Ribonuclease H-like"/>
    <property type="match status" value="1"/>
</dbReference>
<keyword evidence="4" id="KW-0540">Nuclease</keyword>
<keyword evidence="2" id="KW-0808">Transferase</keyword>
<gene>
    <name evidence="9" type="primary">g.15823</name>
    <name evidence="9" type="ORF">TNIN_377751</name>
</gene>
<dbReference type="OrthoDB" id="6432186at2759"/>
<dbReference type="PANTHER" id="PTHR37984:SF5">
    <property type="entry name" value="PROTEIN NYNRIN-LIKE"/>
    <property type="match status" value="1"/>
</dbReference>
<dbReference type="Gene3D" id="3.30.420.10">
    <property type="entry name" value="Ribonuclease H-like superfamily/Ribonuclease H"/>
    <property type="match status" value="1"/>
</dbReference>
<dbReference type="PROSITE" id="PS50994">
    <property type="entry name" value="INTEGRASE"/>
    <property type="match status" value="1"/>
</dbReference>
<dbReference type="GO" id="GO:0003964">
    <property type="term" value="F:RNA-directed DNA polymerase activity"/>
    <property type="evidence" value="ECO:0007669"/>
    <property type="project" value="UniProtKB-KW"/>
</dbReference>
<evidence type="ECO:0000256" key="2">
    <source>
        <dbReference type="ARBA" id="ARBA00022679"/>
    </source>
</evidence>
<evidence type="ECO:0000313" key="10">
    <source>
        <dbReference type="Proteomes" id="UP000886998"/>
    </source>
</evidence>
<dbReference type="PANTHER" id="PTHR37984">
    <property type="entry name" value="PROTEIN CBG26694"/>
    <property type="match status" value="1"/>
</dbReference>
<dbReference type="GO" id="GO:0016787">
    <property type="term" value="F:hydrolase activity"/>
    <property type="evidence" value="ECO:0007669"/>
    <property type="project" value="UniProtKB-KW"/>
</dbReference>
<evidence type="ECO:0000256" key="6">
    <source>
        <dbReference type="ARBA" id="ARBA00022801"/>
    </source>
</evidence>
<comment type="caution">
    <text evidence="9">The sequence shown here is derived from an EMBL/GenBank/DDBJ whole genome shotgun (WGS) entry which is preliminary data.</text>
</comment>
<dbReference type="EC" id="2.7.7.49" evidence="1"/>
<dbReference type="InterPro" id="IPR043502">
    <property type="entry name" value="DNA/RNA_pol_sf"/>
</dbReference>
<dbReference type="InterPro" id="IPR036397">
    <property type="entry name" value="RNaseH_sf"/>
</dbReference>
<evidence type="ECO:0000259" key="8">
    <source>
        <dbReference type="PROSITE" id="PS50994"/>
    </source>
</evidence>
<evidence type="ECO:0000256" key="1">
    <source>
        <dbReference type="ARBA" id="ARBA00012493"/>
    </source>
</evidence>
<dbReference type="InterPro" id="IPR041373">
    <property type="entry name" value="RT_RNaseH"/>
</dbReference>
<proteinExistence type="predicted"/>
<dbReference type="Proteomes" id="UP000886998">
    <property type="component" value="Unassembled WGS sequence"/>
</dbReference>
<dbReference type="InterPro" id="IPR001584">
    <property type="entry name" value="Integrase_cat-core"/>
</dbReference>
<reference evidence="9" key="1">
    <citation type="submission" date="2020-08" db="EMBL/GenBank/DDBJ databases">
        <title>Multicomponent nature underlies the extraordinary mechanical properties of spider dragline silk.</title>
        <authorList>
            <person name="Kono N."/>
            <person name="Nakamura H."/>
            <person name="Mori M."/>
            <person name="Yoshida Y."/>
            <person name="Ohtoshi R."/>
            <person name="Malay A.D."/>
            <person name="Moran D.A.P."/>
            <person name="Tomita M."/>
            <person name="Numata K."/>
            <person name="Arakawa K."/>
        </authorList>
    </citation>
    <scope>NUCLEOTIDE SEQUENCE</scope>
</reference>
<dbReference type="GO" id="GO:0003676">
    <property type="term" value="F:nucleic acid binding"/>
    <property type="evidence" value="ECO:0007669"/>
    <property type="project" value="InterPro"/>
</dbReference>
<keyword evidence="6" id="KW-0378">Hydrolase</keyword>
<keyword evidence="5" id="KW-0255">Endonuclease</keyword>
<feature type="domain" description="Integrase catalytic" evidence="8">
    <location>
        <begin position="213"/>
        <end position="290"/>
    </location>
</feature>
<evidence type="ECO:0000313" key="9">
    <source>
        <dbReference type="EMBL" id="GFY69276.1"/>
    </source>
</evidence>
<dbReference type="Pfam" id="PF17917">
    <property type="entry name" value="RT_RNaseH"/>
    <property type="match status" value="1"/>
</dbReference>
<dbReference type="SUPFAM" id="SSF56672">
    <property type="entry name" value="DNA/RNA polymerases"/>
    <property type="match status" value="1"/>
</dbReference>
<dbReference type="EMBL" id="BMAV01017523">
    <property type="protein sequence ID" value="GFY69276.1"/>
    <property type="molecule type" value="Genomic_DNA"/>
</dbReference>
<organism evidence="9 10">
    <name type="scientific">Trichonephila inaurata madagascariensis</name>
    <dbReference type="NCBI Taxonomy" id="2747483"/>
    <lineage>
        <taxon>Eukaryota</taxon>
        <taxon>Metazoa</taxon>
        <taxon>Ecdysozoa</taxon>
        <taxon>Arthropoda</taxon>
        <taxon>Chelicerata</taxon>
        <taxon>Arachnida</taxon>
        <taxon>Araneae</taxon>
        <taxon>Araneomorphae</taxon>
        <taxon>Entelegynae</taxon>
        <taxon>Araneoidea</taxon>
        <taxon>Nephilidae</taxon>
        <taxon>Trichonephila</taxon>
        <taxon>Trichonephila inaurata</taxon>
    </lineage>
</organism>
<evidence type="ECO:0000256" key="4">
    <source>
        <dbReference type="ARBA" id="ARBA00022722"/>
    </source>
</evidence>
<evidence type="ECO:0000256" key="7">
    <source>
        <dbReference type="ARBA" id="ARBA00022918"/>
    </source>
</evidence>
<protein>
    <recommendedName>
        <fullName evidence="1">RNA-directed DNA polymerase</fullName>
        <ecNumber evidence="1">2.7.7.49</ecNumber>
    </recommendedName>
</protein>